<dbReference type="AlphaFoldDB" id="A0A2G9YH97"/>
<gene>
    <name evidence="2" type="ORF">COX41_07300</name>
</gene>
<dbReference type="Proteomes" id="UP000231292">
    <property type="component" value="Unassembled WGS sequence"/>
</dbReference>
<evidence type="ECO:0000313" key="3">
    <source>
        <dbReference type="Proteomes" id="UP000231292"/>
    </source>
</evidence>
<organism evidence="2 3">
    <name type="scientific">Candidatus Sherwoodlollariibacterium unditelluris</name>
    <dbReference type="NCBI Taxonomy" id="1974757"/>
    <lineage>
        <taxon>Bacteria</taxon>
        <taxon>Pseudomonadati</taxon>
        <taxon>Candidatus Omnitrophota</taxon>
        <taxon>Candidatus Sherwoodlollariibacterium</taxon>
    </lineage>
</organism>
<feature type="signal peptide" evidence="1">
    <location>
        <begin position="1"/>
        <end position="27"/>
    </location>
</feature>
<protein>
    <recommendedName>
        <fullName evidence="4">Lipoprotein</fullName>
    </recommendedName>
</protein>
<reference evidence="2 3" key="1">
    <citation type="submission" date="2017-09" db="EMBL/GenBank/DDBJ databases">
        <title>Depth-based differentiation of microbial function through sediment-hosted aquifers and enrichment of novel symbionts in the deep terrestrial subsurface.</title>
        <authorList>
            <person name="Probst A.J."/>
            <person name="Ladd B."/>
            <person name="Jarett J.K."/>
            <person name="Geller-Mcgrath D.E."/>
            <person name="Sieber C.M."/>
            <person name="Emerson J.B."/>
            <person name="Anantharaman K."/>
            <person name="Thomas B.C."/>
            <person name="Malmstrom R."/>
            <person name="Stieglmeier M."/>
            <person name="Klingl A."/>
            <person name="Woyke T."/>
            <person name="Ryan C.M."/>
            <person name="Banfield J.F."/>
        </authorList>
    </citation>
    <scope>NUCLEOTIDE SEQUENCE [LARGE SCALE GENOMIC DNA]</scope>
    <source>
        <strain evidence="2">CG23_combo_of_CG06-09_8_20_14_all_41_10</strain>
    </source>
</reference>
<sequence>MKVFKKFFLTAACYLLTTVFLTGCAMFETKGGETTASDPLQSQALLRFSDIPIPLNFKLLPQESYSFESSGIRVALLRYQGKASLDRLNSFYKEQMPMFNWSLLNIIEYGDCMLNFEREGESCIININPKGSLAVVSISLGPKSQVLPKKSKQIVK</sequence>
<evidence type="ECO:0008006" key="4">
    <source>
        <dbReference type="Google" id="ProtNLM"/>
    </source>
</evidence>
<comment type="caution">
    <text evidence="2">The sequence shown here is derived from an EMBL/GenBank/DDBJ whole genome shotgun (WGS) entry which is preliminary data.</text>
</comment>
<evidence type="ECO:0000256" key="1">
    <source>
        <dbReference type="SAM" id="SignalP"/>
    </source>
</evidence>
<dbReference type="PROSITE" id="PS51257">
    <property type="entry name" value="PROKAR_LIPOPROTEIN"/>
    <property type="match status" value="1"/>
</dbReference>
<name>A0A2G9YH97_9BACT</name>
<proteinExistence type="predicted"/>
<dbReference type="EMBL" id="PCRK01000186">
    <property type="protein sequence ID" value="PIP18619.1"/>
    <property type="molecule type" value="Genomic_DNA"/>
</dbReference>
<feature type="chain" id="PRO_5013580756" description="Lipoprotein" evidence="1">
    <location>
        <begin position="28"/>
        <end position="156"/>
    </location>
</feature>
<evidence type="ECO:0000313" key="2">
    <source>
        <dbReference type="EMBL" id="PIP18619.1"/>
    </source>
</evidence>
<keyword evidence="1" id="KW-0732">Signal</keyword>
<accession>A0A2G9YH97</accession>